<name>F2LVC1_HIPMA</name>
<feature type="coiled-coil region" evidence="5">
    <location>
        <begin position="526"/>
        <end position="556"/>
    </location>
</feature>
<dbReference type="PANTHER" id="PTHR37422">
    <property type="entry name" value="TEICHURONIC ACID BIOSYNTHESIS PROTEIN TUAE"/>
    <property type="match status" value="1"/>
</dbReference>
<dbReference type="InterPro" id="IPR051533">
    <property type="entry name" value="WaaL-like"/>
</dbReference>
<dbReference type="Proteomes" id="UP000008139">
    <property type="component" value="Chromosome"/>
</dbReference>
<dbReference type="GO" id="GO:0016020">
    <property type="term" value="C:membrane"/>
    <property type="evidence" value="ECO:0007669"/>
    <property type="project" value="UniProtKB-SubCell"/>
</dbReference>
<protein>
    <submittedName>
        <fullName evidence="8">O-antigen polymerase</fullName>
    </submittedName>
</protein>
<dbReference type="InterPro" id="IPR011990">
    <property type="entry name" value="TPR-like_helical_dom_sf"/>
</dbReference>
<feature type="transmembrane region" description="Helical" evidence="6">
    <location>
        <begin position="437"/>
        <end position="455"/>
    </location>
</feature>
<feature type="transmembrane region" description="Helical" evidence="6">
    <location>
        <begin position="212"/>
        <end position="243"/>
    </location>
</feature>
<evidence type="ECO:0000259" key="7">
    <source>
        <dbReference type="Pfam" id="PF04932"/>
    </source>
</evidence>
<evidence type="ECO:0000313" key="9">
    <source>
        <dbReference type="Proteomes" id="UP000008139"/>
    </source>
</evidence>
<feature type="transmembrane region" description="Helical" evidence="6">
    <location>
        <begin position="129"/>
        <end position="147"/>
    </location>
</feature>
<dbReference type="OrthoDB" id="5469233at2"/>
<dbReference type="AlphaFoldDB" id="F2LVC1"/>
<dbReference type="InterPro" id="IPR007016">
    <property type="entry name" value="O-antigen_ligase-rel_domated"/>
</dbReference>
<dbReference type="EMBL" id="CP002606">
    <property type="protein sequence ID" value="AEA33705.1"/>
    <property type="molecule type" value="Genomic_DNA"/>
</dbReference>
<feature type="transmembrane region" description="Helical" evidence="6">
    <location>
        <begin position="388"/>
        <end position="405"/>
    </location>
</feature>
<proteinExistence type="predicted"/>
<evidence type="ECO:0000256" key="2">
    <source>
        <dbReference type="ARBA" id="ARBA00022692"/>
    </source>
</evidence>
<feature type="transmembrane region" description="Helical" evidence="6">
    <location>
        <begin position="183"/>
        <end position="200"/>
    </location>
</feature>
<dbReference type="KEGG" id="hmr:Hipma_0735"/>
<keyword evidence="3 6" id="KW-1133">Transmembrane helix</keyword>
<accession>F2LVC1</accession>
<keyword evidence="4 6" id="KW-0472">Membrane</keyword>
<organism evidence="8 9">
    <name type="scientific">Hippea maritima (strain ATCC 700847 / DSM 10411 / MH2)</name>
    <dbReference type="NCBI Taxonomy" id="760142"/>
    <lineage>
        <taxon>Bacteria</taxon>
        <taxon>Pseudomonadati</taxon>
        <taxon>Campylobacterota</taxon>
        <taxon>Desulfurellia</taxon>
        <taxon>Desulfurellales</taxon>
        <taxon>Hippeaceae</taxon>
        <taxon>Hippea</taxon>
    </lineage>
</organism>
<evidence type="ECO:0000256" key="4">
    <source>
        <dbReference type="ARBA" id="ARBA00023136"/>
    </source>
</evidence>
<reference evidence="9" key="2">
    <citation type="submission" date="2011-03" db="EMBL/GenBank/DDBJ databases">
        <title>The complete genome of Hippea maritima DSM 10411.</title>
        <authorList>
            <consortium name="US DOE Joint Genome Institute (JGI-PGF)"/>
            <person name="Lucas S."/>
            <person name="Copeland A."/>
            <person name="Lapidus A."/>
            <person name="Bruce D."/>
            <person name="Goodwin L."/>
            <person name="Pitluck S."/>
            <person name="Peters L."/>
            <person name="Kyrpides N."/>
            <person name="Mavromatis K."/>
            <person name="Pagani I."/>
            <person name="Ivanova N."/>
            <person name="Mikhailova N."/>
            <person name="Lu M."/>
            <person name="Detter J.C."/>
            <person name="Tapia R."/>
            <person name="Han C."/>
            <person name="Land M."/>
            <person name="Hauser L."/>
            <person name="Markowitz V."/>
            <person name="Cheng J.-F."/>
            <person name="Hugenholtz P."/>
            <person name="Woyke T."/>
            <person name="Wu D."/>
            <person name="Spring S."/>
            <person name="Schroeder M."/>
            <person name="Brambilla E."/>
            <person name="Klenk H.-P."/>
            <person name="Eisen J.A."/>
        </authorList>
    </citation>
    <scope>NUCLEOTIDE SEQUENCE [LARGE SCALE GENOMIC DNA]</scope>
    <source>
        <strain evidence="9">ATCC 700847 / DSM 10411 / MH2</strain>
    </source>
</reference>
<dbReference type="eggNOG" id="COG3307">
    <property type="taxonomic scope" value="Bacteria"/>
</dbReference>
<keyword evidence="2 6" id="KW-0812">Transmembrane</keyword>
<dbReference type="STRING" id="760142.Hipma_0735"/>
<keyword evidence="5" id="KW-0175">Coiled coil</keyword>
<feature type="transmembrane region" description="Helical" evidence="6">
    <location>
        <begin position="59"/>
        <end position="80"/>
    </location>
</feature>
<feature type="transmembrane region" description="Helical" evidence="6">
    <location>
        <begin position="86"/>
        <end position="108"/>
    </location>
</feature>
<dbReference type="HOGENOM" id="CLU_426279_0_0_7"/>
<feature type="transmembrane region" description="Helical" evidence="6">
    <location>
        <begin position="258"/>
        <end position="276"/>
    </location>
</feature>
<dbReference type="InParanoid" id="F2LVC1"/>
<evidence type="ECO:0000256" key="6">
    <source>
        <dbReference type="SAM" id="Phobius"/>
    </source>
</evidence>
<feature type="domain" description="O-antigen ligase-related" evidence="7">
    <location>
        <begin position="215"/>
        <end position="367"/>
    </location>
</feature>
<dbReference type="Pfam" id="PF04932">
    <property type="entry name" value="Wzy_C"/>
    <property type="match status" value="1"/>
</dbReference>
<dbReference type="PANTHER" id="PTHR37422:SF13">
    <property type="entry name" value="LIPOPOLYSACCHARIDE BIOSYNTHESIS PROTEIN PA4999-RELATED"/>
    <property type="match status" value="1"/>
</dbReference>
<gene>
    <name evidence="8" type="ordered locus">Hipma_0735</name>
</gene>
<keyword evidence="9" id="KW-1185">Reference proteome</keyword>
<comment type="subcellular location">
    <subcellularLocation>
        <location evidence="1">Membrane</location>
        <topology evidence="1">Multi-pass membrane protein</topology>
    </subcellularLocation>
</comment>
<evidence type="ECO:0000313" key="8">
    <source>
        <dbReference type="EMBL" id="AEA33705.1"/>
    </source>
</evidence>
<dbReference type="SUPFAM" id="SSF48452">
    <property type="entry name" value="TPR-like"/>
    <property type="match status" value="1"/>
</dbReference>
<evidence type="ECO:0000256" key="3">
    <source>
        <dbReference type="ARBA" id="ARBA00022989"/>
    </source>
</evidence>
<feature type="transmembrane region" description="Helical" evidence="6">
    <location>
        <begin position="35"/>
        <end position="52"/>
    </location>
</feature>
<feature type="transmembrane region" description="Helical" evidence="6">
    <location>
        <begin position="7"/>
        <end position="29"/>
    </location>
</feature>
<feature type="transmembrane region" description="Helical" evidence="6">
    <location>
        <begin position="359"/>
        <end position="376"/>
    </location>
</feature>
<reference evidence="8 9" key="1">
    <citation type="journal article" date="2011" name="Stand. Genomic Sci.">
        <title>Complete genome sequence of the thermophilic sulfur-reducer Hippea maritima type strain (MH(2)).</title>
        <authorList>
            <person name="Huntemann M."/>
            <person name="Lu M."/>
            <person name="Nolan M."/>
            <person name="Lapidus A."/>
            <person name="Lucas S."/>
            <person name="Hammon N."/>
            <person name="Deshpande S."/>
            <person name="Cheng J.F."/>
            <person name="Tapia R."/>
            <person name="Han C."/>
            <person name="Goodwin L."/>
            <person name="Pitluck S."/>
            <person name="Liolios K."/>
            <person name="Pagani I."/>
            <person name="Ivanova N."/>
            <person name="Ovchinikova G."/>
            <person name="Pati A."/>
            <person name="Chen A."/>
            <person name="Palaniappan K."/>
            <person name="Land M."/>
            <person name="Hauser L."/>
            <person name="Jeffries C.D."/>
            <person name="Detter J.C."/>
            <person name="Brambilla E.M."/>
            <person name="Rohde M."/>
            <person name="Spring S."/>
            <person name="Goker M."/>
            <person name="Woyke T."/>
            <person name="Bristow J."/>
            <person name="Eisen J.A."/>
            <person name="Markowitz V."/>
            <person name="Hugenholtz P."/>
            <person name="Kyrpides N.C."/>
            <person name="Klenk H.P."/>
            <person name="Mavromatis K."/>
        </authorList>
    </citation>
    <scope>NUCLEOTIDE SEQUENCE [LARGE SCALE GENOMIC DNA]</scope>
    <source>
        <strain evidence="9">ATCC 700847 / DSM 10411 / MH2</strain>
    </source>
</reference>
<evidence type="ECO:0000256" key="5">
    <source>
        <dbReference type="SAM" id="Coils"/>
    </source>
</evidence>
<sequence length="642" mass="75825">MKIRKSGIYLFFILFFFSLTFTTSSYLFFKLSLKFHIISIFSFVAFFYFFMIKQICFSCLSLFILIFLIYSFFDTYFGYYKLDGMLFLYFLFILYIVFIFFEQSDLCLKITNTNHKKNKTFWHPIFDNPIIGGIFLISFIDAAYSYFEFCLKSLNFFGQKIVPYFILITPVHSIGGFLYQPNLNSLLINTGLIITAFWTVKQTDKKTFLKLLIIYVFFTFAAALTSSRAGLLAVLSVFIFIFIHKRFFSPDMPKKEKYTLIMLFVTYIAVFFFNRYSPFVKFAHQGMIGDSSVDQRLMIWLATILLWLKHPFFGTGLETFKFLNDPYQIVSCKILKFPSDIIGNFTWAHNEPIQILEELGIFAFLSIVFMTIFYYIKVLKKEKNIENLLIPSLILVFIVQAGLSWPLRHPALLTLFFIILALADKSRFFTLKGFSKNIFIIILFIVYILSTIYLFPHIKNDVYFTFKIPKTKQIDKKLDLLYKASQDDYLFWIASSRFIYKAVPYYLKITTGINHIPLIKEDIKIIKMTTKDKKEAEKLKKEILQEAKKLEKLHKIWLSEYYLALAYLFDDNLKEAKLHANKAIEMNPNPPYLWNLLHFINVKYASLKTGKPISTFLPSKKEVEEFQKQFRLMTEKIKKDQK</sequence>
<evidence type="ECO:0000256" key="1">
    <source>
        <dbReference type="ARBA" id="ARBA00004141"/>
    </source>
</evidence>
<feature type="transmembrane region" description="Helical" evidence="6">
    <location>
        <begin position="297"/>
        <end position="317"/>
    </location>
</feature>